<dbReference type="EMBL" id="CP098611">
    <property type="protein sequence ID" value="USR90585.1"/>
    <property type="molecule type" value="Genomic_DNA"/>
</dbReference>
<keyword evidence="4 6" id="KW-1133">Transmembrane helix</keyword>
<evidence type="ECO:0000256" key="3">
    <source>
        <dbReference type="ARBA" id="ARBA00022692"/>
    </source>
</evidence>
<name>A0ABY5AN13_9CYAN</name>
<feature type="transmembrane region" description="Helical" evidence="6">
    <location>
        <begin position="45"/>
        <end position="64"/>
    </location>
</feature>
<feature type="transmembrane region" description="Helical" evidence="6">
    <location>
        <begin position="12"/>
        <end position="33"/>
    </location>
</feature>
<dbReference type="PANTHER" id="PTHR31632:SF2">
    <property type="entry name" value="PLASMA MEMBRANE IRON PERMEASE"/>
    <property type="match status" value="1"/>
</dbReference>
<comment type="similarity">
    <text evidence="2">Belongs to the oxidase-dependent Fe transporter (OFeT) (TC 9.A.10.1) family.</text>
</comment>
<feature type="transmembrane region" description="Helical" evidence="6">
    <location>
        <begin position="289"/>
        <end position="310"/>
    </location>
</feature>
<evidence type="ECO:0000256" key="2">
    <source>
        <dbReference type="ARBA" id="ARBA00008333"/>
    </source>
</evidence>
<feature type="transmembrane region" description="Helical" evidence="6">
    <location>
        <begin position="209"/>
        <end position="228"/>
    </location>
</feature>
<dbReference type="RefSeq" id="WP_252662612.1">
    <property type="nucleotide sequence ID" value="NZ_CP098611.1"/>
</dbReference>
<evidence type="ECO:0000256" key="5">
    <source>
        <dbReference type="ARBA" id="ARBA00023136"/>
    </source>
</evidence>
<proteinExistence type="inferred from homology"/>
<dbReference type="Pfam" id="PF03239">
    <property type="entry name" value="FTR1"/>
    <property type="match status" value="1"/>
</dbReference>
<feature type="transmembrane region" description="Helical" evidence="6">
    <location>
        <begin position="144"/>
        <end position="170"/>
    </location>
</feature>
<evidence type="ECO:0000256" key="6">
    <source>
        <dbReference type="SAM" id="Phobius"/>
    </source>
</evidence>
<gene>
    <name evidence="7" type="ORF">NEA10_17395</name>
</gene>
<evidence type="ECO:0000256" key="4">
    <source>
        <dbReference type="ARBA" id="ARBA00022989"/>
    </source>
</evidence>
<dbReference type="PANTHER" id="PTHR31632">
    <property type="entry name" value="IRON TRANSPORTER FTH1"/>
    <property type="match status" value="1"/>
</dbReference>
<protein>
    <submittedName>
        <fullName evidence="7">FTR1 family protein</fullName>
    </submittedName>
</protein>
<evidence type="ECO:0000256" key="1">
    <source>
        <dbReference type="ARBA" id="ARBA00004141"/>
    </source>
</evidence>
<keyword evidence="3 6" id="KW-0812">Transmembrane</keyword>
<feature type="transmembrane region" description="Helical" evidence="6">
    <location>
        <begin position="176"/>
        <end position="197"/>
    </location>
</feature>
<evidence type="ECO:0000313" key="7">
    <source>
        <dbReference type="EMBL" id="USR90585.1"/>
    </source>
</evidence>
<dbReference type="Proteomes" id="UP001056708">
    <property type="component" value="Chromosome"/>
</dbReference>
<keyword evidence="5 6" id="KW-0472">Membrane</keyword>
<comment type="subcellular location">
    <subcellularLocation>
        <location evidence="1">Membrane</location>
        <topology evidence="1">Multi-pass membrane protein</topology>
    </subcellularLocation>
</comment>
<feature type="transmembrane region" description="Helical" evidence="6">
    <location>
        <begin position="84"/>
        <end position="103"/>
    </location>
</feature>
<evidence type="ECO:0000313" key="8">
    <source>
        <dbReference type="Proteomes" id="UP001056708"/>
    </source>
</evidence>
<keyword evidence="8" id="KW-1185">Reference proteome</keyword>
<sequence>MTLDLTAALPTFVITLREGFEAALVVGIVLSCLKRAQQSQLNRWVFSGVGAGVGASALVGWLFYLGMGAMRRSQQPYAPIVEPLLEGVLCLVAILMLSWMLLWMTQQARSLKGDIEGAVTEALAQDLSSGSHPPSHPSVSQGPAAAWGIFSLVFIAVLREGFETVVFILAKFQQGWVPTLGALAGLAAAATLGLLLFRTGVKINVRQFFQVMGLLLLLIVSGLVISALKQINGAVEALAHQQPQFANWCNPDGVSCVLGGLVWDARGLLPDQEFPGIILKTLFGYRDRLYVAQAIAYVSFLSTAGWLYFLSLQSTSTSKPQGSQSS</sequence>
<reference evidence="7" key="1">
    <citation type="submission" date="2022-06" db="EMBL/GenBank/DDBJ databases">
        <title>Genome sequence of Phormidium yuhuli AB48 isolated from an industrial photobioreactor environment.</title>
        <authorList>
            <person name="Qiu Y."/>
            <person name="Noonan A.J.C."/>
            <person name="Dofher K."/>
            <person name="Koch M."/>
            <person name="Kieft B."/>
            <person name="Lin X."/>
            <person name="Ziels R.M."/>
            <person name="Hallam S.J."/>
        </authorList>
    </citation>
    <scope>NUCLEOTIDE SEQUENCE</scope>
    <source>
        <strain evidence="7">AB48</strain>
    </source>
</reference>
<accession>A0ABY5AN13</accession>
<dbReference type="InterPro" id="IPR004923">
    <property type="entry name" value="FTR1/Fip1/EfeU"/>
</dbReference>
<organism evidence="7 8">
    <name type="scientific">Phormidium yuhuli AB48</name>
    <dbReference type="NCBI Taxonomy" id="2940671"/>
    <lineage>
        <taxon>Bacteria</taxon>
        <taxon>Bacillati</taxon>
        <taxon>Cyanobacteriota</taxon>
        <taxon>Cyanophyceae</taxon>
        <taxon>Oscillatoriophycideae</taxon>
        <taxon>Oscillatoriales</taxon>
        <taxon>Oscillatoriaceae</taxon>
        <taxon>Phormidium</taxon>
        <taxon>Phormidium yuhuli</taxon>
    </lineage>
</organism>